<dbReference type="NCBIfam" id="NF011983">
    <property type="entry name" value="PRK15446.1-4"/>
    <property type="match status" value="1"/>
</dbReference>
<name>A0ABV7VGI9_9PROT</name>
<keyword evidence="2" id="KW-0378">Hydrolase</keyword>
<dbReference type="NCBIfam" id="NF011984">
    <property type="entry name" value="PRK15446.1-5"/>
    <property type="match status" value="1"/>
</dbReference>
<dbReference type="PANTHER" id="PTHR43135">
    <property type="entry name" value="ALPHA-D-RIBOSE 1-METHYLPHOSPHONATE 5-TRIPHOSPHATE DIPHOSPHATASE"/>
    <property type="match status" value="1"/>
</dbReference>
<dbReference type="NCBIfam" id="TIGR02318">
    <property type="entry name" value="phosphono_phnM"/>
    <property type="match status" value="1"/>
</dbReference>
<dbReference type="InterPro" id="IPR032466">
    <property type="entry name" value="Metal_Hydrolase"/>
</dbReference>
<dbReference type="SUPFAM" id="SSF51556">
    <property type="entry name" value="Metallo-dependent hydrolases"/>
    <property type="match status" value="1"/>
</dbReference>
<dbReference type="RefSeq" id="WP_379726117.1">
    <property type="nucleotide sequence ID" value="NZ_JBHRYJ010000002.1"/>
</dbReference>
<dbReference type="Proteomes" id="UP001595711">
    <property type="component" value="Unassembled WGS sequence"/>
</dbReference>
<feature type="domain" description="Amidohydrolase-related" evidence="1">
    <location>
        <begin position="197"/>
        <end position="384"/>
    </location>
</feature>
<dbReference type="PANTHER" id="PTHR43135:SF3">
    <property type="entry name" value="ALPHA-D-RIBOSE 1-METHYLPHOSPHONATE 5-TRIPHOSPHATE DIPHOSPHATASE"/>
    <property type="match status" value="1"/>
</dbReference>
<sequence length="386" mass="41049">MIYDPGSELAVTNARVVTRDGVVEGGSLLARDGVIAAVEPGTTAVTGVLDFGGDYLLPGLVELHTDNLEKHFAPRPGVRWPGNLAVIGHDAQVAAAGITTVMDAISVGDVRDGSVRMEILRDMIAAIEKAQKAGMLRAEHLLHLRCEISFATIMELVEPMTELSWLKLISVMDHTPGQRQFVKPEKYRQYYQGKYGLTDEAMDKFMAGQIAAGEANGAANRRAIVALCRAKGLPLASHDDATAEHVAEAAADGMVVAEFPTTHEAAELSRRHGMKVMMGGPNVVRGGSHSGNISAKSLAEKGQLDIISSDYVPSSMLQSAFLLPGQVPGVSLAQAVAMVSANPAEAVGLTDRGALEPGRRADMIRVSLIDDTPVVRSVWRAGQRVM</sequence>
<gene>
    <name evidence="2" type="ORF">ACFOOQ_11225</name>
</gene>
<dbReference type="PIRSF" id="PIRSF038971">
    <property type="entry name" value="PhnM"/>
    <property type="match status" value="1"/>
</dbReference>
<proteinExistence type="predicted"/>
<evidence type="ECO:0000259" key="1">
    <source>
        <dbReference type="Pfam" id="PF01979"/>
    </source>
</evidence>
<dbReference type="InterPro" id="IPR051781">
    <property type="entry name" value="Metallo-dep_Hydrolase"/>
</dbReference>
<dbReference type="GO" id="GO:0016787">
    <property type="term" value="F:hydrolase activity"/>
    <property type="evidence" value="ECO:0007669"/>
    <property type="project" value="UniProtKB-KW"/>
</dbReference>
<evidence type="ECO:0000313" key="2">
    <source>
        <dbReference type="EMBL" id="MFC3676118.1"/>
    </source>
</evidence>
<dbReference type="Gene3D" id="3.20.20.140">
    <property type="entry name" value="Metal-dependent hydrolases"/>
    <property type="match status" value="2"/>
</dbReference>
<comment type="caution">
    <text evidence="2">The sequence shown here is derived from an EMBL/GenBank/DDBJ whole genome shotgun (WGS) entry which is preliminary data.</text>
</comment>
<dbReference type="Gene3D" id="2.30.40.10">
    <property type="entry name" value="Urease, subunit C, domain 1"/>
    <property type="match status" value="2"/>
</dbReference>
<protein>
    <submittedName>
        <fullName evidence="2">Alpha-D-ribose 1-methylphosphonate 5-triphosphate diphosphatase</fullName>
        <ecNumber evidence="2">3.6.1.63</ecNumber>
    </submittedName>
</protein>
<keyword evidence="3" id="KW-1185">Reference proteome</keyword>
<dbReference type="SUPFAM" id="SSF51338">
    <property type="entry name" value="Composite domain of metallo-dependent hydrolases"/>
    <property type="match status" value="1"/>
</dbReference>
<dbReference type="InterPro" id="IPR011059">
    <property type="entry name" value="Metal-dep_hydrolase_composite"/>
</dbReference>
<reference evidence="3" key="1">
    <citation type="journal article" date="2019" name="Int. J. Syst. Evol. Microbiol.">
        <title>The Global Catalogue of Microorganisms (GCM) 10K type strain sequencing project: providing services to taxonomists for standard genome sequencing and annotation.</title>
        <authorList>
            <consortium name="The Broad Institute Genomics Platform"/>
            <consortium name="The Broad Institute Genome Sequencing Center for Infectious Disease"/>
            <person name="Wu L."/>
            <person name="Ma J."/>
        </authorList>
    </citation>
    <scope>NUCLEOTIDE SEQUENCE [LARGE SCALE GENOMIC DNA]</scope>
    <source>
        <strain evidence="3">KCTC 42182</strain>
    </source>
</reference>
<dbReference type="NCBIfam" id="NF011987">
    <property type="entry name" value="PRK15446.2-3"/>
    <property type="match status" value="1"/>
</dbReference>
<dbReference type="NCBIfam" id="NF011990">
    <property type="entry name" value="PRK15446.2-6"/>
    <property type="match status" value="1"/>
</dbReference>
<evidence type="ECO:0000313" key="3">
    <source>
        <dbReference type="Proteomes" id="UP001595711"/>
    </source>
</evidence>
<dbReference type="InterPro" id="IPR006680">
    <property type="entry name" value="Amidohydro-rel"/>
</dbReference>
<organism evidence="2 3">
    <name type="scientific">Ferrovibrio xuzhouensis</name>
    <dbReference type="NCBI Taxonomy" id="1576914"/>
    <lineage>
        <taxon>Bacteria</taxon>
        <taxon>Pseudomonadati</taxon>
        <taxon>Pseudomonadota</taxon>
        <taxon>Alphaproteobacteria</taxon>
        <taxon>Rhodospirillales</taxon>
        <taxon>Rhodospirillaceae</taxon>
        <taxon>Ferrovibrio</taxon>
    </lineage>
</organism>
<dbReference type="Pfam" id="PF01979">
    <property type="entry name" value="Amidohydro_1"/>
    <property type="match status" value="1"/>
</dbReference>
<dbReference type="NCBIfam" id="NF011981">
    <property type="entry name" value="PRK15446.1-2"/>
    <property type="match status" value="1"/>
</dbReference>
<dbReference type="InterPro" id="IPR012696">
    <property type="entry name" value="PhnM"/>
</dbReference>
<dbReference type="EC" id="3.6.1.63" evidence="2"/>
<dbReference type="EMBL" id="JBHRYJ010000002">
    <property type="protein sequence ID" value="MFC3676118.1"/>
    <property type="molecule type" value="Genomic_DNA"/>
</dbReference>
<dbReference type="CDD" id="cd01306">
    <property type="entry name" value="PhnM"/>
    <property type="match status" value="1"/>
</dbReference>
<accession>A0ABV7VGI9</accession>